<dbReference type="STRING" id="46731.A0A3M6UVX6"/>
<dbReference type="EMBL" id="RCHS01000611">
    <property type="protein sequence ID" value="RMX57795.1"/>
    <property type="molecule type" value="Genomic_DNA"/>
</dbReference>
<evidence type="ECO:0000313" key="2">
    <source>
        <dbReference type="Proteomes" id="UP000275408"/>
    </source>
</evidence>
<accession>A0A3M6UVX6</accession>
<proteinExistence type="predicted"/>
<dbReference type="OrthoDB" id="1366754at2759"/>
<dbReference type="PANTHER" id="PTHR46549">
    <property type="entry name" value="MACPF DOMAIN-CONTAINING PROTEIN"/>
    <property type="match status" value="1"/>
</dbReference>
<gene>
    <name evidence="1" type="ORF">pdam_00006743</name>
</gene>
<dbReference type="AlphaFoldDB" id="A0A3M6UVX6"/>
<organism evidence="1 2">
    <name type="scientific">Pocillopora damicornis</name>
    <name type="common">Cauliflower coral</name>
    <name type="synonym">Millepora damicornis</name>
    <dbReference type="NCBI Taxonomy" id="46731"/>
    <lineage>
        <taxon>Eukaryota</taxon>
        <taxon>Metazoa</taxon>
        <taxon>Cnidaria</taxon>
        <taxon>Anthozoa</taxon>
        <taxon>Hexacorallia</taxon>
        <taxon>Scleractinia</taxon>
        <taxon>Astrocoeniina</taxon>
        <taxon>Pocilloporidae</taxon>
        <taxon>Pocillopora</taxon>
    </lineage>
</organism>
<sequence>MLQTVLSMNVCLYVLVTFKEDVTRAYHLPEDEVSTAEVKSFIPTESKDSRFWSSAKRGSVQFQTKSSLKLKNLISQPQSTAPGNKRALPAAALAVLKNPKVQEAAVDKGIEVVGKMVDKTLENVEHAQNKAAEFLKKEIKLDITPEKAWISDDMFVPSAYHLDASIEDNSKSPVEEGETPFTYPAGVGQILMNGCWGKDYKIGDPCYNAKENSSICRDMIDGAAFIGVGFDGSGE</sequence>
<reference evidence="1 2" key="1">
    <citation type="journal article" date="2018" name="Sci. Rep.">
        <title>Comparative analysis of the Pocillopora damicornis genome highlights role of immune system in coral evolution.</title>
        <authorList>
            <person name="Cunning R."/>
            <person name="Bay R.A."/>
            <person name="Gillette P."/>
            <person name="Baker A.C."/>
            <person name="Traylor-Knowles N."/>
        </authorList>
    </citation>
    <scope>NUCLEOTIDE SEQUENCE [LARGE SCALE GENOMIC DNA]</scope>
    <source>
        <strain evidence="1">RSMAS</strain>
        <tissue evidence="1">Whole animal</tissue>
    </source>
</reference>
<name>A0A3M6UVX6_POCDA</name>
<dbReference type="PANTHER" id="PTHR46549:SF1">
    <property type="entry name" value="MACPF DOMAIN-CONTAINING PROTEIN"/>
    <property type="match status" value="1"/>
</dbReference>
<evidence type="ECO:0000313" key="1">
    <source>
        <dbReference type="EMBL" id="RMX57795.1"/>
    </source>
</evidence>
<keyword evidence="2" id="KW-1185">Reference proteome</keyword>
<comment type="caution">
    <text evidence="1">The sequence shown here is derived from an EMBL/GenBank/DDBJ whole genome shotgun (WGS) entry which is preliminary data.</text>
</comment>
<dbReference type="Proteomes" id="UP000275408">
    <property type="component" value="Unassembled WGS sequence"/>
</dbReference>
<protein>
    <submittedName>
        <fullName evidence="1">Uncharacterized protein</fullName>
    </submittedName>
</protein>